<feature type="transmembrane region" description="Helical" evidence="1">
    <location>
        <begin position="116"/>
        <end position="136"/>
    </location>
</feature>
<evidence type="ECO:0000313" key="3">
    <source>
        <dbReference type="Proteomes" id="UP000649345"/>
    </source>
</evidence>
<evidence type="ECO:0000313" key="2">
    <source>
        <dbReference type="EMBL" id="MBC5660970.1"/>
    </source>
</evidence>
<keyword evidence="1" id="KW-0812">Transmembrane</keyword>
<organism evidence="2 3">
    <name type="scientific">Anaerosacchariphilus hominis</name>
    <dbReference type="NCBI Taxonomy" id="2763017"/>
    <lineage>
        <taxon>Bacteria</taxon>
        <taxon>Bacillati</taxon>
        <taxon>Bacillota</taxon>
        <taxon>Clostridia</taxon>
        <taxon>Lachnospirales</taxon>
        <taxon>Lachnospiraceae</taxon>
        <taxon>Anaerosacchariphilus</taxon>
    </lineage>
</organism>
<dbReference type="AlphaFoldDB" id="A0A923RQ39"/>
<evidence type="ECO:0000256" key="1">
    <source>
        <dbReference type="SAM" id="Phobius"/>
    </source>
</evidence>
<dbReference type="EMBL" id="JACOOR010000009">
    <property type="protein sequence ID" value="MBC5660970.1"/>
    <property type="molecule type" value="Genomic_DNA"/>
</dbReference>
<accession>A0A923RQ39</accession>
<proteinExistence type="predicted"/>
<name>A0A923RQ39_9FIRM</name>
<reference evidence="2" key="1">
    <citation type="submission" date="2020-08" db="EMBL/GenBank/DDBJ databases">
        <title>Genome public.</title>
        <authorList>
            <person name="Liu C."/>
            <person name="Sun Q."/>
        </authorList>
    </citation>
    <scope>NUCLEOTIDE SEQUENCE</scope>
    <source>
        <strain evidence="2">NSJ-68</strain>
    </source>
</reference>
<keyword evidence="1" id="KW-0472">Membrane</keyword>
<dbReference type="RefSeq" id="WP_186873909.1">
    <property type="nucleotide sequence ID" value="NZ_JACOOR010000009.1"/>
</dbReference>
<feature type="transmembrane region" description="Helical" evidence="1">
    <location>
        <begin position="20"/>
        <end position="43"/>
    </location>
</feature>
<keyword evidence="3" id="KW-1185">Reference proteome</keyword>
<dbReference type="Proteomes" id="UP000649345">
    <property type="component" value="Unassembled WGS sequence"/>
</dbReference>
<protein>
    <submittedName>
        <fullName evidence="2">Uncharacterized protein</fullName>
    </submittedName>
</protein>
<keyword evidence="1" id="KW-1133">Transmembrane helix</keyword>
<feature type="transmembrane region" description="Helical" evidence="1">
    <location>
        <begin position="55"/>
        <end position="79"/>
    </location>
</feature>
<comment type="caution">
    <text evidence="2">The sequence shown here is derived from an EMBL/GenBank/DDBJ whole genome shotgun (WGS) entry which is preliminary data.</text>
</comment>
<gene>
    <name evidence="2" type="ORF">H8S44_14500</name>
</gene>
<feature type="transmembrane region" description="Helical" evidence="1">
    <location>
        <begin position="148"/>
        <end position="172"/>
    </location>
</feature>
<sequence length="179" mass="20183">MKSIIFVPLKDYFISRKKVFTKFLVPMLIALAALLLAICFNIGNSEKVLVTFSGFVGTQINIVAILISFSVAIITILVSSDNKNIQHLKETESNKKQYKPVNGKQLSLFQILLSNIAYNVIIEIIYLVGLITLSLVQNLLPIVTLKYITSICIFIILHILFVLLESVAQMYLTFWANKK</sequence>